<dbReference type="PANTHER" id="PTHR36933:SF1">
    <property type="entry name" value="SLL0788 PROTEIN"/>
    <property type="match status" value="1"/>
</dbReference>
<proteinExistence type="predicted"/>
<accession>A0ABW5NYH1</accession>
<dbReference type="InterPro" id="IPR005183">
    <property type="entry name" value="DUF305_CopM-like"/>
</dbReference>
<protein>
    <submittedName>
        <fullName evidence="3">DUF305 domain-containing protein</fullName>
    </submittedName>
</protein>
<dbReference type="InterPro" id="IPR012347">
    <property type="entry name" value="Ferritin-like"/>
</dbReference>
<gene>
    <name evidence="3" type="ORF">ACFSR9_00315</name>
</gene>
<evidence type="ECO:0000259" key="2">
    <source>
        <dbReference type="Pfam" id="PF03713"/>
    </source>
</evidence>
<dbReference type="RefSeq" id="WP_386841937.1">
    <property type="nucleotide sequence ID" value="NZ_JBHUMK010000005.1"/>
</dbReference>
<dbReference type="PANTHER" id="PTHR36933">
    <property type="entry name" value="SLL0788 PROTEIN"/>
    <property type="match status" value="1"/>
</dbReference>
<reference evidence="4" key="1">
    <citation type="journal article" date="2019" name="Int. J. Syst. Evol. Microbiol.">
        <title>The Global Catalogue of Microorganisms (GCM) 10K type strain sequencing project: providing services to taxonomists for standard genome sequencing and annotation.</title>
        <authorList>
            <consortium name="The Broad Institute Genomics Platform"/>
            <consortium name="The Broad Institute Genome Sequencing Center for Infectious Disease"/>
            <person name="Wu L."/>
            <person name="Ma J."/>
        </authorList>
    </citation>
    <scope>NUCLEOTIDE SEQUENCE [LARGE SCALE GENOMIC DNA]</scope>
    <source>
        <strain evidence="4">KCTC 33842</strain>
    </source>
</reference>
<evidence type="ECO:0000256" key="1">
    <source>
        <dbReference type="SAM" id="MobiDB-lite"/>
    </source>
</evidence>
<feature type="region of interest" description="Disordered" evidence="1">
    <location>
        <begin position="192"/>
        <end position="213"/>
    </location>
</feature>
<evidence type="ECO:0000313" key="3">
    <source>
        <dbReference type="EMBL" id="MFD2607885.1"/>
    </source>
</evidence>
<dbReference type="EMBL" id="JBHUMK010000005">
    <property type="protein sequence ID" value="MFD2607885.1"/>
    <property type="molecule type" value="Genomic_DNA"/>
</dbReference>
<keyword evidence="4" id="KW-1185">Reference proteome</keyword>
<sequence>MTRLSSRGRWTAPLVGLAGLLAGGLGAALVTAPGAGVPAEDGADVRFIRDMGAHHAQAVEMSVVMLKRASDPAVKLLAQDIAVTQQGQIGQLSGWLTAWGLPVAGAQPPMHGMDRAEMGMATPADVQALDHLPVRVAEGRYLLLMRRHHLGGVAMAKAALTGARQPLVQAFANRVVASQTAEVRSIDAMLKARSLTPPPPGPDNIHTEDMNHG</sequence>
<comment type="caution">
    <text evidence="3">The sequence shown here is derived from an EMBL/GenBank/DDBJ whole genome shotgun (WGS) entry which is preliminary data.</text>
</comment>
<dbReference type="Pfam" id="PF03713">
    <property type="entry name" value="DUF305"/>
    <property type="match status" value="1"/>
</dbReference>
<feature type="domain" description="DUF305" evidence="2">
    <location>
        <begin position="44"/>
        <end position="190"/>
    </location>
</feature>
<dbReference type="Gene3D" id="1.20.1260.10">
    <property type="match status" value="1"/>
</dbReference>
<organism evidence="3 4">
    <name type="scientific">Deinococcus taklimakanensis</name>
    <dbReference type="NCBI Taxonomy" id="536443"/>
    <lineage>
        <taxon>Bacteria</taxon>
        <taxon>Thermotogati</taxon>
        <taxon>Deinococcota</taxon>
        <taxon>Deinococci</taxon>
        <taxon>Deinococcales</taxon>
        <taxon>Deinococcaceae</taxon>
        <taxon>Deinococcus</taxon>
    </lineage>
</organism>
<evidence type="ECO:0000313" key="4">
    <source>
        <dbReference type="Proteomes" id="UP001597475"/>
    </source>
</evidence>
<dbReference type="Proteomes" id="UP001597475">
    <property type="component" value="Unassembled WGS sequence"/>
</dbReference>
<name>A0ABW5NYH1_9DEIO</name>